<dbReference type="PANTHER" id="PTHR12363">
    <property type="entry name" value="TRANSPORTIN 3 AND IMPORTIN 13"/>
    <property type="match status" value="1"/>
</dbReference>
<dbReference type="OrthoDB" id="361268at2759"/>
<dbReference type="InterPro" id="IPR011989">
    <property type="entry name" value="ARM-like"/>
</dbReference>
<dbReference type="KEGG" id="beq:BEWA_017300"/>
<dbReference type="GeneID" id="15804892"/>
<dbReference type="InterPro" id="IPR051345">
    <property type="entry name" value="Importin_beta-like_NTR"/>
</dbReference>
<dbReference type="PANTHER" id="PTHR12363:SF33">
    <property type="entry name" value="IMPORTIN-13"/>
    <property type="match status" value="1"/>
</dbReference>
<dbReference type="GO" id="GO:0006606">
    <property type="term" value="P:protein import into nucleus"/>
    <property type="evidence" value="ECO:0007669"/>
    <property type="project" value="TreeGrafter"/>
</dbReference>
<evidence type="ECO:0000256" key="1">
    <source>
        <dbReference type="ARBA" id="ARBA00004123"/>
    </source>
</evidence>
<dbReference type="GO" id="GO:0005634">
    <property type="term" value="C:nucleus"/>
    <property type="evidence" value="ECO:0007669"/>
    <property type="project" value="UniProtKB-SubCell"/>
</dbReference>
<keyword evidence="3" id="KW-0539">Nucleus</keyword>
<dbReference type="Proteomes" id="UP000031512">
    <property type="component" value="Unassembled WGS sequence"/>
</dbReference>
<evidence type="ECO:0000313" key="5">
    <source>
        <dbReference type="Proteomes" id="UP000031512"/>
    </source>
</evidence>
<dbReference type="VEuPathDB" id="PiroplasmaDB:BEWA_017300"/>
<evidence type="ECO:0008006" key="6">
    <source>
        <dbReference type="Google" id="ProtNLM"/>
    </source>
</evidence>
<sequence length="1060" mass="120979">MADTSIESLEHDIIKLYSNSSEISDLQECLKDFQESEESWEVCTRMLERYSTAISDNSIEAVLPLLLYSTSTLRYHAYNGFKHHLKHCVGEELHKLWDICEHMMELLSIYSHGPRTISTQLSCVAATAIIFAYDATLTESELLLLAAINKTVEGSVAHYLLISSVVEESFNDNILISLEHRSSFIRSCAMISPRIFERLFSTSYDMSVETLRINALSDWISLHFRLLRRFGGFRMEQSFFDKNDRIYEDSLMSRLPKDDCTLVFNSLNALYALNIIKVIFDFIKFGIATNDHTIIEPSCNALVQLLALCQIDLPTLLIVATNNQPPSSRGSDAWKNSCRKALSNLATIISTMVMESVDAFAAILEPIVKCAEMEKSIGFLPYQISKTLLSTLVIMSAEHLPFSLYFDPESRPKIEHVCNFVNLFLFGSSFELRELVLDFWASFQSHFLPTRRDISISNTSITENMRLTTISSLRPLYELFLINLYRSVSVNNFENQDYLETYNELVSVSMREASLLTGPEYILKLVNDDLPHLSKGTNWKILERSAFSIYSVASLLTAGRDNIVRKILLIATDSIKFREIISLDPSKASSVQRTISKLILWTCAFIAKDQKLYINTYNLLFNEIIANNYMDIITDQAIVGLCYCIDAKKSEEDFVKMMKYLITSITESKSMIDLRIEMVEAILDLLTRVSEPTRSILWKEMLDISSNRIKDMLLTEMTEDFKLFILIVMSLNNFHGNSGYRHDVSSDIMILLKRVNLLSNFWEFLAKVYGQVVFIDEPDLGATKPQNEFMKNRVSLLVWLFNNTKRGEFFHLGLIKVLLVKKYVVSNTRLFSRMFDSLTSIYSDIDVLLSKNQNLMEDHLADVLECTREIFGNWEFANKLLEWEGICNFITSLISALPMEYPDVNNLAFLVLAKFVGWADLPKELYMNTDADFIAVIKSSKSIVRSLLNSSIKNSKNRTLIYVIINTVITCTISKPCQMDSWIPSTAQILSVLLTCNATSQNANISLKTILTASCKSISPLEIRYYYRKIVSSGGAREIAFLLRSLSDYYRSKSVSEELD</sequence>
<name>L1L972_THEEQ</name>
<comment type="subcellular location">
    <subcellularLocation>
        <location evidence="1">Nucleus</location>
    </subcellularLocation>
</comment>
<dbReference type="AlphaFoldDB" id="L1L972"/>
<keyword evidence="5" id="KW-1185">Reference proteome</keyword>
<organism evidence="4 5">
    <name type="scientific">Theileria equi strain WA</name>
    <dbReference type="NCBI Taxonomy" id="1537102"/>
    <lineage>
        <taxon>Eukaryota</taxon>
        <taxon>Sar</taxon>
        <taxon>Alveolata</taxon>
        <taxon>Apicomplexa</taxon>
        <taxon>Aconoidasida</taxon>
        <taxon>Piroplasmida</taxon>
        <taxon>Theileriidae</taxon>
        <taxon>Theileria</taxon>
    </lineage>
</organism>
<reference evidence="4 5" key="1">
    <citation type="journal article" date="2012" name="BMC Genomics">
        <title>Comparative genomic analysis and phylogenetic position of Theileria equi.</title>
        <authorList>
            <person name="Kappmeyer L.S."/>
            <person name="Thiagarajan M."/>
            <person name="Herndon D.R."/>
            <person name="Ramsay J.D."/>
            <person name="Caler E."/>
            <person name="Djikeng A."/>
            <person name="Gillespie J.J."/>
            <person name="Lau A.O."/>
            <person name="Roalson E.H."/>
            <person name="Silva J.C."/>
            <person name="Silva M.G."/>
            <person name="Suarez C.E."/>
            <person name="Ueti M.W."/>
            <person name="Nene V.M."/>
            <person name="Mealey R.H."/>
            <person name="Knowles D.P."/>
            <person name="Brayton K.A."/>
        </authorList>
    </citation>
    <scope>NUCLEOTIDE SEQUENCE [LARGE SCALE GENOMIC DNA]</scope>
    <source>
        <strain evidence="4 5">WA</strain>
    </source>
</reference>
<evidence type="ECO:0000256" key="2">
    <source>
        <dbReference type="ARBA" id="ARBA00022448"/>
    </source>
</evidence>
<evidence type="ECO:0000313" key="4">
    <source>
        <dbReference type="EMBL" id="EKX72051.1"/>
    </source>
</evidence>
<comment type="caution">
    <text evidence="4">The sequence shown here is derived from an EMBL/GenBank/DDBJ whole genome shotgun (WGS) entry which is preliminary data.</text>
</comment>
<dbReference type="RefSeq" id="XP_004831503.1">
    <property type="nucleotide sequence ID" value="XM_004831446.1"/>
</dbReference>
<keyword evidence="2" id="KW-0813">Transport</keyword>
<dbReference type="GO" id="GO:0005737">
    <property type="term" value="C:cytoplasm"/>
    <property type="evidence" value="ECO:0007669"/>
    <property type="project" value="TreeGrafter"/>
</dbReference>
<accession>L1L972</accession>
<protein>
    <recommendedName>
        <fullName evidence="6">Exportin-1/Importin-beta-like domain-containing protein</fullName>
    </recommendedName>
</protein>
<dbReference type="Gene3D" id="1.25.10.10">
    <property type="entry name" value="Leucine-rich Repeat Variant"/>
    <property type="match status" value="1"/>
</dbReference>
<proteinExistence type="predicted"/>
<evidence type="ECO:0000256" key="3">
    <source>
        <dbReference type="ARBA" id="ARBA00023242"/>
    </source>
</evidence>
<dbReference type="EMBL" id="ACOU01000008">
    <property type="protein sequence ID" value="EKX72051.1"/>
    <property type="molecule type" value="Genomic_DNA"/>
</dbReference>
<gene>
    <name evidence="4" type="ORF">BEWA_017300</name>
</gene>